<evidence type="ECO:0000256" key="1">
    <source>
        <dbReference type="ARBA" id="ARBA00022676"/>
    </source>
</evidence>
<gene>
    <name evidence="5" type="ORF">GGR06_001743</name>
</gene>
<organism evidence="5 6">
    <name type="scientific">Bacteroides reticulotermitis</name>
    <dbReference type="NCBI Taxonomy" id="1133319"/>
    <lineage>
        <taxon>Bacteria</taxon>
        <taxon>Pseudomonadati</taxon>
        <taxon>Bacteroidota</taxon>
        <taxon>Bacteroidia</taxon>
        <taxon>Bacteroidales</taxon>
        <taxon>Bacteroidaceae</taxon>
        <taxon>Bacteroides</taxon>
    </lineage>
</organism>
<dbReference type="PANTHER" id="PTHR34106:SF5">
    <property type="entry name" value="GLYCOSIDASE"/>
    <property type="match status" value="1"/>
</dbReference>
<sequence>MKQKYKMRLKQVAYLIGGLLLCGTSTLFASGTNENKQKETWVVGPFIRPEGVNPILTPQPTSFYCPMQKQQVKWEESDIFNPGATLKDGKIVVLYRAEDNSAQGIGKRTSRIGYAESKDGISMTRFNAPVLFPAEDDFKSIEHPGGCEDPRVAMTEDGLYVMLYTAWNRKTPRLAVATSKDLKNWTKHGLAFEKAYDGRFTKIASKSASILTKVKKDKLVIDKVDGKYFMYWGEYAVHAATSDNLIDWYPVLDDNNELKKIAKPRKGYFDCQMTECGPPAIRTKNGIVLLYNGKNAGKERDLNYPAGAYCAGQLLLDNKDPYKVLNRLDKPFFAPEAPFEKSGQYKDGTVFIEGLVYHKKKLYLYYGCADSKVAVAICDNVKNLQISK</sequence>
<proteinExistence type="inferred from homology"/>
<dbReference type="GO" id="GO:0016757">
    <property type="term" value="F:glycosyltransferase activity"/>
    <property type="evidence" value="ECO:0007669"/>
    <property type="project" value="UniProtKB-KW"/>
</dbReference>
<dbReference type="GO" id="GO:0016787">
    <property type="term" value="F:hydrolase activity"/>
    <property type="evidence" value="ECO:0007669"/>
    <property type="project" value="UniProtKB-KW"/>
</dbReference>
<accession>A0A840D327</accession>
<name>A0A840D327_9BACE</name>
<dbReference type="SUPFAM" id="SSF75005">
    <property type="entry name" value="Arabinanase/levansucrase/invertase"/>
    <property type="match status" value="1"/>
</dbReference>
<reference evidence="5" key="1">
    <citation type="submission" date="2020-08" db="EMBL/GenBank/DDBJ databases">
        <title>Genomic Encyclopedia of Type Strains, Phase IV (KMG-IV): sequencing the most valuable type-strain genomes for metagenomic binning, comparative biology and taxonomic classification.</title>
        <authorList>
            <person name="Goeker M."/>
        </authorList>
    </citation>
    <scope>NUCLEOTIDE SEQUENCE [LARGE SCALE GENOMIC DNA]</scope>
    <source>
        <strain evidence="5">DSM 105720</strain>
    </source>
</reference>
<keyword evidence="1" id="KW-0328">Glycosyltransferase</keyword>
<evidence type="ECO:0000256" key="3">
    <source>
        <dbReference type="ARBA" id="ARBA00024356"/>
    </source>
</evidence>
<comment type="similarity">
    <text evidence="3">Belongs to the glycosyl hydrolase 130 family.</text>
</comment>
<dbReference type="Gene3D" id="2.115.10.20">
    <property type="entry name" value="Glycosyl hydrolase domain, family 43"/>
    <property type="match status" value="1"/>
</dbReference>
<evidence type="ECO:0000256" key="2">
    <source>
        <dbReference type="ARBA" id="ARBA00022679"/>
    </source>
</evidence>
<protein>
    <submittedName>
        <fullName evidence="5">GH43/DUF377 family glycosyl hydrolase</fullName>
    </submittedName>
</protein>
<feature type="signal peptide" evidence="4">
    <location>
        <begin position="1"/>
        <end position="29"/>
    </location>
</feature>
<keyword evidence="5" id="KW-0378">Hydrolase</keyword>
<dbReference type="CDD" id="cd18610">
    <property type="entry name" value="GH130_BT3780-like"/>
    <property type="match status" value="1"/>
</dbReference>
<keyword evidence="2" id="KW-0808">Transferase</keyword>
<dbReference type="PANTHER" id="PTHR34106">
    <property type="entry name" value="GLYCOSIDASE"/>
    <property type="match status" value="1"/>
</dbReference>
<dbReference type="AlphaFoldDB" id="A0A840D327"/>
<feature type="chain" id="PRO_5032415674" evidence="4">
    <location>
        <begin position="30"/>
        <end position="388"/>
    </location>
</feature>
<evidence type="ECO:0000256" key="4">
    <source>
        <dbReference type="SAM" id="SignalP"/>
    </source>
</evidence>
<dbReference type="EMBL" id="JACIER010000006">
    <property type="protein sequence ID" value="MBB4043954.1"/>
    <property type="molecule type" value="Genomic_DNA"/>
</dbReference>
<dbReference type="InterPro" id="IPR023296">
    <property type="entry name" value="Glyco_hydro_beta-prop_sf"/>
</dbReference>
<comment type="caution">
    <text evidence="5">The sequence shown here is derived from an EMBL/GenBank/DDBJ whole genome shotgun (WGS) entry which is preliminary data.</text>
</comment>
<evidence type="ECO:0000313" key="6">
    <source>
        <dbReference type="Proteomes" id="UP000560658"/>
    </source>
</evidence>
<keyword evidence="6" id="KW-1185">Reference proteome</keyword>
<keyword evidence="4" id="KW-0732">Signal</keyword>
<dbReference type="PIRSF" id="PIRSF016202">
    <property type="entry name" value="PH1107"/>
    <property type="match status" value="1"/>
</dbReference>
<dbReference type="Proteomes" id="UP000560658">
    <property type="component" value="Unassembled WGS sequence"/>
</dbReference>
<dbReference type="InterPro" id="IPR007184">
    <property type="entry name" value="Mannoside_phosphorylase"/>
</dbReference>
<evidence type="ECO:0000313" key="5">
    <source>
        <dbReference type="EMBL" id="MBB4043954.1"/>
    </source>
</evidence>
<dbReference type="Pfam" id="PF04041">
    <property type="entry name" value="Glyco_hydro_130"/>
    <property type="match status" value="1"/>
</dbReference>